<name>I7M3T0_TETTS</name>
<protein>
    <submittedName>
        <fullName evidence="2">Uncharacterized protein</fullName>
    </submittedName>
</protein>
<dbReference type="AlphaFoldDB" id="I7M3T0"/>
<proteinExistence type="predicted"/>
<evidence type="ECO:0000313" key="2">
    <source>
        <dbReference type="EMBL" id="EAS04237.2"/>
    </source>
</evidence>
<dbReference type="KEGG" id="tet:TTHERM_00298480"/>
<feature type="compositionally biased region" description="Polar residues" evidence="1">
    <location>
        <begin position="254"/>
        <end position="285"/>
    </location>
</feature>
<dbReference type="EMBL" id="GG662449">
    <property type="protein sequence ID" value="EAS04237.2"/>
    <property type="molecule type" value="Genomic_DNA"/>
</dbReference>
<dbReference type="RefSeq" id="XP_001024482.2">
    <property type="nucleotide sequence ID" value="XM_001024482.2"/>
</dbReference>
<reference evidence="3" key="1">
    <citation type="journal article" date="2006" name="PLoS Biol.">
        <title>Macronuclear genome sequence of the ciliate Tetrahymena thermophila, a model eukaryote.</title>
        <authorList>
            <person name="Eisen J.A."/>
            <person name="Coyne R.S."/>
            <person name="Wu M."/>
            <person name="Wu D."/>
            <person name="Thiagarajan M."/>
            <person name="Wortman J.R."/>
            <person name="Badger J.H."/>
            <person name="Ren Q."/>
            <person name="Amedeo P."/>
            <person name="Jones K.M."/>
            <person name="Tallon L.J."/>
            <person name="Delcher A.L."/>
            <person name="Salzberg S.L."/>
            <person name="Silva J.C."/>
            <person name="Haas B.J."/>
            <person name="Majoros W.H."/>
            <person name="Farzad M."/>
            <person name="Carlton J.M."/>
            <person name="Smith R.K. Jr."/>
            <person name="Garg J."/>
            <person name="Pearlman R.E."/>
            <person name="Karrer K.M."/>
            <person name="Sun L."/>
            <person name="Manning G."/>
            <person name="Elde N.C."/>
            <person name="Turkewitz A.P."/>
            <person name="Asai D.J."/>
            <person name="Wilkes D.E."/>
            <person name="Wang Y."/>
            <person name="Cai H."/>
            <person name="Collins K."/>
            <person name="Stewart B.A."/>
            <person name="Lee S.R."/>
            <person name="Wilamowska K."/>
            <person name="Weinberg Z."/>
            <person name="Ruzzo W.L."/>
            <person name="Wloga D."/>
            <person name="Gaertig J."/>
            <person name="Frankel J."/>
            <person name="Tsao C.-C."/>
            <person name="Gorovsky M.A."/>
            <person name="Keeling P.J."/>
            <person name="Waller R.F."/>
            <person name="Patron N.J."/>
            <person name="Cherry J.M."/>
            <person name="Stover N.A."/>
            <person name="Krieger C.J."/>
            <person name="del Toro C."/>
            <person name="Ryder H.F."/>
            <person name="Williamson S.C."/>
            <person name="Barbeau R.A."/>
            <person name="Hamilton E.P."/>
            <person name="Orias E."/>
        </authorList>
    </citation>
    <scope>NUCLEOTIDE SEQUENCE [LARGE SCALE GENOMIC DNA]</scope>
    <source>
        <strain evidence="3">SB210</strain>
    </source>
</reference>
<keyword evidence="3" id="KW-1185">Reference proteome</keyword>
<evidence type="ECO:0000313" key="3">
    <source>
        <dbReference type="Proteomes" id="UP000009168"/>
    </source>
</evidence>
<organism evidence="2 3">
    <name type="scientific">Tetrahymena thermophila (strain SB210)</name>
    <dbReference type="NCBI Taxonomy" id="312017"/>
    <lineage>
        <taxon>Eukaryota</taxon>
        <taxon>Sar</taxon>
        <taxon>Alveolata</taxon>
        <taxon>Ciliophora</taxon>
        <taxon>Intramacronucleata</taxon>
        <taxon>Oligohymenophorea</taxon>
        <taxon>Hymenostomatida</taxon>
        <taxon>Tetrahymenina</taxon>
        <taxon>Tetrahymenidae</taxon>
        <taxon>Tetrahymena</taxon>
    </lineage>
</organism>
<dbReference type="InParanoid" id="I7M3T0"/>
<dbReference type="Proteomes" id="UP000009168">
    <property type="component" value="Unassembled WGS sequence"/>
</dbReference>
<feature type="region of interest" description="Disordered" evidence="1">
    <location>
        <begin position="186"/>
        <end position="207"/>
    </location>
</feature>
<feature type="region of interest" description="Disordered" evidence="1">
    <location>
        <begin position="254"/>
        <end position="327"/>
    </location>
</feature>
<dbReference type="GeneID" id="7839831"/>
<feature type="compositionally biased region" description="Polar residues" evidence="1">
    <location>
        <begin position="292"/>
        <end position="306"/>
    </location>
</feature>
<gene>
    <name evidence="2" type="ORF">TTHERM_00298480</name>
</gene>
<sequence>MSCQLEVLQTCVSAFMMGLINHKQIPKKLAKKCKVFDYLCKKFPLDQSQLENYSKLIAFNSNAEVEKKFIQDNLLDILIFNKCVSIDSSVVQLSNSGSTTLLDSSAECISPYMLRVKNNMLSANPSANALLKNEQTLMNIPIVKSITSIQDQSCSSSGGILGLNSGQASNQLNSTVPAQTVQFASSNKAENQNKPPLPNTNQNYAIGNMQSTQGNQYNLGIEMKSQNNGKSANATNSLEPPKKQVPLINLQSPIQNTNPYQVPQTQRPSTLQTPTSVNTKPTFPSQEDIKVNQFTLGSNNKPIVSTNNQQASNNSNSNNINNNNKQHLSNKQTSNQFYYPLCIKPINFNMTMSNNKDFTQNYLESSINQGKSNTSMNNYKLNQQFNNTIYNLSQQDLIIKSNPQPERVNNFNSSNLLSKVRSNLANFKEDTEKIVALIESSGVTESHITPSIIQSQKAQQANKNNTNININVNNKPIQYQNTHLNANYYQTNNGIRYYTDVKRKSYMLKNMSIYQQNNAAFKKMNV</sequence>
<accession>I7M3T0</accession>
<evidence type="ECO:0000256" key="1">
    <source>
        <dbReference type="SAM" id="MobiDB-lite"/>
    </source>
</evidence>
<feature type="compositionally biased region" description="Low complexity" evidence="1">
    <location>
        <begin position="307"/>
        <end position="327"/>
    </location>
</feature>